<dbReference type="Proteomes" id="UP000789860">
    <property type="component" value="Unassembled WGS sequence"/>
</dbReference>
<evidence type="ECO:0000313" key="2">
    <source>
        <dbReference type="Proteomes" id="UP000789860"/>
    </source>
</evidence>
<comment type="caution">
    <text evidence="1">The sequence shown here is derived from an EMBL/GenBank/DDBJ whole genome shotgun (WGS) entry which is preliminary data.</text>
</comment>
<proteinExistence type="predicted"/>
<reference evidence="1" key="1">
    <citation type="submission" date="2021-06" db="EMBL/GenBank/DDBJ databases">
        <authorList>
            <person name="Kallberg Y."/>
            <person name="Tangrot J."/>
            <person name="Rosling A."/>
        </authorList>
    </citation>
    <scope>NUCLEOTIDE SEQUENCE</scope>
    <source>
        <strain evidence="1">AU212A</strain>
    </source>
</reference>
<evidence type="ECO:0000313" key="1">
    <source>
        <dbReference type="EMBL" id="CAG8452681.1"/>
    </source>
</evidence>
<name>A0ACA9K5L9_9GLOM</name>
<accession>A0ACA9K5L9</accession>
<organism evidence="1 2">
    <name type="scientific">Scutellospora calospora</name>
    <dbReference type="NCBI Taxonomy" id="85575"/>
    <lineage>
        <taxon>Eukaryota</taxon>
        <taxon>Fungi</taxon>
        <taxon>Fungi incertae sedis</taxon>
        <taxon>Mucoromycota</taxon>
        <taxon>Glomeromycotina</taxon>
        <taxon>Glomeromycetes</taxon>
        <taxon>Diversisporales</taxon>
        <taxon>Gigasporaceae</taxon>
        <taxon>Scutellospora</taxon>
    </lineage>
</organism>
<dbReference type="EMBL" id="CAJVPM010000811">
    <property type="protein sequence ID" value="CAG8452681.1"/>
    <property type="molecule type" value="Genomic_DNA"/>
</dbReference>
<sequence>MSSSKFKVSNKIKKRGSYKLQVKAKLSSHLLLKEEDRLRLKYLLDISAPSENSFNIDPDDATITWYPYVGCLAFALIFFRNDEICGIVEYLEHSEQYLFSQLQYDSQYRLLSYVKKSVENLINFNIKTSDILAQNARINIDIKNDAAKNLDQMLRPKADHSELKEVYLYYQLHIKENNCLEIIISTHKQQKYA</sequence>
<keyword evidence="2" id="KW-1185">Reference proteome</keyword>
<protein>
    <submittedName>
        <fullName evidence="1">4301_t:CDS:1</fullName>
    </submittedName>
</protein>
<gene>
    <name evidence="1" type="ORF">SCALOS_LOCUS1257</name>
</gene>